<proteinExistence type="predicted"/>
<organism evidence="1 2">
    <name type="scientific">Portunus trituberculatus</name>
    <name type="common">Swimming crab</name>
    <name type="synonym">Neptunus trituberculatus</name>
    <dbReference type="NCBI Taxonomy" id="210409"/>
    <lineage>
        <taxon>Eukaryota</taxon>
        <taxon>Metazoa</taxon>
        <taxon>Ecdysozoa</taxon>
        <taxon>Arthropoda</taxon>
        <taxon>Crustacea</taxon>
        <taxon>Multicrustacea</taxon>
        <taxon>Malacostraca</taxon>
        <taxon>Eumalacostraca</taxon>
        <taxon>Eucarida</taxon>
        <taxon>Decapoda</taxon>
        <taxon>Pleocyemata</taxon>
        <taxon>Brachyura</taxon>
        <taxon>Eubrachyura</taxon>
        <taxon>Portunoidea</taxon>
        <taxon>Portunidae</taxon>
        <taxon>Portuninae</taxon>
        <taxon>Portunus</taxon>
    </lineage>
</organism>
<protein>
    <submittedName>
        <fullName evidence="1">Uncharacterized protein</fullName>
    </submittedName>
</protein>
<comment type="caution">
    <text evidence="1">The sequence shown here is derived from an EMBL/GenBank/DDBJ whole genome shotgun (WGS) entry which is preliminary data.</text>
</comment>
<accession>A0A5B7EVA1</accession>
<dbReference type="Proteomes" id="UP000324222">
    <property type="component" value="Unassembled WGS sequence"/>
</dbReference>
<evidence type="ECO:0000313" key="1">
    <source>
        <dbReference type="EMBL" id="MPC36813.1"/>
    </source>
</evidence>
<keyword evidence="2" id="KW-1185">Reference proteome</keyword>
<dbReference type="AlphaFoldDB" id="A0A5B7EVA1"/>
<dbReference type="EMBL" id="VSRR010003614">
    <property type="protein sequence ID" value="MPC36813.1"/>
    <property type="molecule type" value="Genomic_DNA"/>
</dbReference>
<reference evidence="1 2" key="1">
    <citation type="submission" date="2019-05" db="EMBL/GenBank/DDBJ databases">
        <title>Another draft genome of Portunus trituberculatus and its Hox gene families provides insights of decapod evolution.</title>
        <authorList>
            <person name="Jeong J.-H."/>
            <person name="Song I."/>
            <person name="Kim S."/>
            <person name="Choi T."/>
            <person name="Kim D."/>
            <person name="Ryu S."/>
            <person name="Kim W."/>
        </authorList>
    </citation>
    <scope>NUCLEOTIDE SEQUENCE [LARGE SCALE GENOMIC DNA]</scope>
    <source>
        <tissue evidence="1">Muscle</tissue>
    </source>
</reference>
<evidence type="ECO:0000313" key="2">
    <source>
        <dbReference type="Proteomes" id="UP000324222"/>
    </source>
</evidence>
<gene>
    <name evidence="1" type="ORF">E2C01_030280</name>
</gene>
<name>A0A5B7EVA1_PORTR</name>
<sequence length="205" mass="22411">MRITNLAVNQRVGWCRRPQINTLAGTTEGSGLYKLQVNSSGLRYTSRCSGSTPSGSGLMVSSAREYRYCEDKRPLSVLDSSKSILTGEQQHNFYSPIRILSPQSARRAKLNLKTADPVALNSSPSDDSSGHQPCHTHTRCPLSTMNNAAGKALPSYAGVWCFHELLCCGVPNLKRNKYGFCTKPQVDDAGIQVGQYKTSSRPQVL</sequence>